<organism evidence="3 4">
    <name type="scientific">Thermoflexus hugenholtzii JAD2</name>
    <dbReference type="NCBI Taxonomy" id="877466"/>
    <lineage>
        <taxon>Bacteria</taxon>
        <taxon>Bacillati</taxon>
        <taxon>Chloroflexota</taxon>
        <taxon>Thermoflexia</taxon>
        <taxon>Thermoflexales</taxon>
        <taxon>Thermoflexaceae</taxon>
        <taxon>Thermoflexus</taxon>
    </lineage>
</organism>
<gene>
    <name evidence="3" type="ORF">SAMN02746019_00015960</name>
</gene>
<feature type="domain" description="Pyrrolo-quinoline quinone repeat" evidence="2">
    <location>
        <begin position="32"/>
        <end position="247"/>
    </location>
</feature>
<feature type="chain" id="PRO_5013052771" evidence="1">
    <location>
        <begin position="22"/>
        <end position="373"/>
    </location>
</feature>
<dbReference type="Pfam" id="PF13360">
    <property type="entry name" value="PQQ_2"/>
    <property type="match status" value="1"/>
</dbReference>
<dbReference type="AlphaFoldDB" id="A0A212RJ26"/>
<dbReference type="PANTHER" id="PTHR34512:SF30">
    <property type="entry name" value="OUTER MEMBRANE PROTEIN ASSEMBLY FACTOR BAMB"/>
    <property type="match status" value="1"/>
</dbReference>
<sequence length="373" mass="39922">MRMSLRNILKGLGMLTGVVLAACSGAPPNWPGMQVGDQTLYVADLDHVLAVDPQSGQERWRFPPKDGNAGACGGVYHAAPAVVAERVVIAAENPGTGESRLCGLDRESGALQWVYPPAEQPPLGPIFAGLISDGTQVFAGTGDGWVIALDPETGQPRWRTRLPEAGRGAARIWSTPVLSGTLLVVGTMDHRLLALDRESGVLRWPAPFQAGGAIAGALTLDGEILYAGAFDDHLYAVDLYSGQERWRFRASHWVWDGPAVAGDRLIVGDMSGKVWALDRQGRPLWAQPFQANGPVRARPLVVEDRVYVADEAGWLHLLNLADGTKVKSVNLAPGRLLTSPVAAADRIVVAPTGGPSRVVAFHPDLREAWKLAR</sequence>
<feature type="signal peptide" evidence="1">
    <location>
        <begin position="1"/>
        <end position="21"/>
    </location>
</feature>
<evidence type="ECO:0000313" key="4">
    <source>
        <dbReference type="Proteomes" id="UP000197025"/>
    </source>
</evidence>
<dbReference type="PROSITE" id="PS51257">
    <property type="entry name" value="PROKAR_LIPOPROTEIN"/>
    <property type="match status" value="1"/>
</dbReference>
<dbReference type="SMART" id="SM00564">
    <property type="entry name" value="PQQ"/>
    <property type="match status" value="8"/>
</dbReference>
<keyword evidence="1" id="KW-0732">Signal</keyword>
<dbReference type="SUPFAM" id="SSF50998">
    <property type="entry name" value="Quinoprotein alcohol dehydrogenase-like"/>
    <property type="match status" value="1"/>
</dbReference>
<dbReference type="Proteomes" id="UP000197025">
    <property type="component" value="Unassembled WGS sequence"/>
</dbReference>
<dbReference type="Gene3D" id="2.130.10.10">
    <property type="entry name" value="YVTN repeat-like/Quinoprotein amine dehydrogenase"/>
    <property type="match status" value="2"/>
</dbReference>
<dbReference type="PANTHER" id="PTHR34512">
    <property type="entry name" value="CELL SURFACE PROTEIN"/>
    <property type="match status" value="1"/>
</dbReference>
<evidence type="ECO:0000313" key="3">
    <source>
        <dbReference type="EMBL" id="SNB72421.1"/>
    </source>
</evidence>
<reference evidence="4" key="1">
    <citation type="submission" date="2017-06" db="EMBL/GenBank/DDBJ databases">
        <authorList>
            <person name="Varghese N."/>
            <person name="Submissions S."/>
        </authorList>
    </citation>
    <scope>NUCLEOTIDE SEQUENCE [LARGE SCALE GENOMIC DNA]</scope>
    <source>
        <strain evidence="4">JAD2</strain>
    </source>
</reference>
<name>A0A212RJ26_9CHLR</name>
<proteinExistence type="predicted"/>
<accession>A0A212RJ26</accession>
<dbReference type="EMBL" id="FYEK01000061">
    <property type="protein sequence ID" value="SNB72421.1"/>
    <property type="molecule type" value="Genomic_DNA"/>
</dbReference>
<keyword evidence="4" id="KW-1185">Reference proteome</keyword>
<evidence type="ECO:0000259" key="2">
    <source>
        <dbReference type="Pfam" id="PF13360"/>
    </source>
</evidence>
<dbReference type="InterPro" id="IPR018391">
    <property type="entry name" value="PQQ_b-propeller_rpt"/>
</dbReference>
<dbReference type="InterPro" id="IPR015943">
    <property type="entry name" value="WD40/YVTN_repeat-like_dom_sf"/>
</dbReference>
<dbReference type="InterPro" id="IPR011047">
    <property type="entry name" value="Quinoprotein_ADH-like_sf"/>
</dbReference>
<dbReference type="InParanoid" id="A0A212RJ26"/>
<protein>
    <submittedName>
        <fullName evidence="3">Outer membrane protein assembly factor BamB, contains PQQ-like beta-propeller repeat</fullName>
    </submittedName>
</protein>
<dbReference type="InterPro" id="IPR002372">
    <property type="entry name" value="PQQ_rpt_dom"/>
</dbReference>
<evidence type="ECO:0000256" key="1">
    <source>
        <dbReference type="SAM" id="SignalP"/>
    </source>
</evidence>